<feature type="coiled-coil region" evidence="1">
    <location>
        <begin position="374"/>
        <end position="425"/>
    </location>
</feature>
<dbReference type="RefSeq" id="WP_133362767.1">
    <property type="nucleotide sequence ID" value="NZ_CP037940.1"/>
</dbReference>
<feature type="coiled-coil region" evidence="1">
    <location>
        <begin position="260"/>
        <end position="294"/>
    </location>
</feature>
<keyword evidence="3" id="KW-1185">Reference proteome</keyword>
<sequence>MKLSSKQQKQILLKKKNDEKQQKINVVNGDLDLLLMVLLKKDAQLRHDGEWSLLAHTGEIKSLLLKMKRITHRDYNLKLTYDIDQVTGQKRRVTKYYENLNAPKLDLLSFIYKLSPEFYGAVAQEEMPSITELATTLATVKADELRDNGLSVDDAGDIVVVELDDGDDVASPQSTNNDNPELTAQVQELTSQNTRQAKKITKQIKEFQQKVKELEDATHQVHMLEGELDSTRARHVALRKKDADTIIDLRKQVSATESLLRHAKETPAELQRQLERANTELNDVQEQLAAKNTQYVDLLATYNESLYLKTDEPAAEMKTTKPMENVPAITAPQPVSPVVPTSTNDEFSDANIIQQALIQQIRTIKQSTTADVDVTVYEQQIAALKQQNQQLTQHAVALTQNLSTNNELISELQNQLADAQTFKAEIDTPQSPVEPVANTSIPERIAELDQLLSHENWRAYSGLYALAQHVSLVTDRDVEFNIWEPDTGILTKGDGGEYVLLSKNGHEYADLDCNGYDLNDYPNDTKFAIRIQRYSQKVKLIEELGQVSDPVDPNPADAEFAKFKRVLAGKKILLVTWMRMTRHKQLLEQLGATVTILDTKQKNDKQVWPQVFNTQYDMVFAFMNGMHHATYHGILDGWKNRNRPTHIRILFDTNPMGLAEDSYYTLSGKQAQSSLRTVVDAFSGEK</sequence>
<evidence type="ECO:0000313" key="2">
    <source>
        <dbReference type="EMBL" id="QBO35688.1"/>
    </source>
</evidence>
<dbReference type="EMBL" id="CP037940">
    <property type="protein sequence ID" value="QBO35688.1"/>
    <property type="molecule type" value="Genomic_DNA"/>
</dbReference>
<name>A0A4P6YSK0_9LACO</name>
<proteinExistence type="predicted"/>
<evidence type="ECO:0000313" key="3">
    <source>
        <dbReference type="Proteomes" id="UP000292886"/>
    </source>
</evidence>
<keyword evidence="1" id="KW-0175">Coiled coil</keyword>
<feature type="coiled-coil region" evidence="1">
    <location>
        <begin position="197"/>
        <end position="234"/>
    </location>
</feature>
<dbReference type="KEGG" id="wei:EQG49_04040"/>
<dbReference type="AlphaFoldDB" id="A0A4P6YSK0"/>
<organism evidence="2 3">
    <name type="scientific">Periweissella cryptocerci</name>
    <dbReference type="NCBI Taxonomy" id="2506420"/>
    <lineage>
        <taxon>Bacteria</taxon>
        <taxon>Bacillati</taxon>
        <taxon>Bacillota</taxon>
        <taxon>Bacilli</taxon>
        <taxon>Lactobacillales</taxon>
        <taxon>Lactobacillaceae</taxon>
        <taxon>Periweissella</taxon>
    </lineage>
</organism>
<protein>
    <submittedName>
        <fullName evidence="2">Uncharacterized protein</fullName>
    </submittedName>
</protein>
<dbReference type="Proteomes" id="UP000292886">
    <property type="component" value="Chromosome"/>
</dbReference>
<accession>A0A4P6YSK0</accession>
<reference evidence="3" key="1">
    <citation type="submission" date="2019-03" db="EMBL/GenBank/DDBJ databases">
        <title>Weissella sp. 26KH-42 Genome sequencing.</title>
        <authorList>
            <person name="Heo J."/>
            <person name="Kim S.-J."/>
            <person name="Kim J.-S."/>
            <person name="Hong S.-B."/>
            <person name="Kwon S.-W."/>
        </authorList>
    </citation>
    <scope>NUCLEOTIDE SEQUENCE [LARGE SCALE GENOMIC DNA]</scope>
    <source>
        <strain evidence="3">26KH-42</strain>
    </source>
</reference>
<evidence type="ECO:0000256" key="1">
    <source>
        <dbReference type="SAM" id="Coils"/>
    </source>
</evidence>
<gene>
    <name evidence="2" type="ORF">EQG49_04040</name>
</gene>